<dbReference type="AlphaFoldDB" id="A0A401GQR0"/>
<evidence type="ECO:0000313" key="4">
    <source>
        <dbReference type="Proteomes" id="UP000287166"/>
    </source>
</evidence>
<dbReference type="InterPro" id="IPR012337">
    <property type="entry name" value="RNaseH-like_sf"/>
</dbReference>
<dbReference type="GeneID" id="38781470"/>
<dbReference type="InterPro" id="IPR036397">
    <property type="entry name" value="RNaseH_sf"/>
</dbReference>
<dbReference type="OrthoDB" id="2797645at2759"/>
<feature type="compositionally biased region" description="Basic and acidic residues" evidence="1">
    <location>
        <begin position="1"/>
        <end position="22"/>
    </location>
</feature>
<dbReference type="GO" id="GO:0003676">
    <property type="term" value="F:nucleic acid binding"/>
    <property type="evidence" value="ECO:0007669"/>
    <property type="project" value="InterPro"/>
</dbReference>
<sequence>MRWVPGHKDIVGNEHADVEAKKAARGNASPRPSLPRSLQEPLPLSSSKLRQCHLKSLKIKASSLWKDSERGHAFSRIDPSLPSSKFEKLVTDLPRCHASLLIQLRSGHAPLNGHLH</sequence>
<evidence type="ECO:0000256" key="1">
    <source>
        <dbReference type="SAM" id="MobiDB-lite"/>
    </source>
</evidence>
<dbReference type="STRING" id="139825.A0A401GQR0"/>
<dbReference type="Proteomes" id="UP000287166">
    <property type="component" value="Unassembled WGS sequence"/>
</dbReference>
<accession>A0A401GQR0</accession>
<organism evidence="3 4">
    <name type="scientific">Sparassis crispa</name>
    <dbReference type="NCBI Taxonomy" id="139825"/>
    <lineage>
        <taxon>Eukaryota</taxon>
        <taxon>Fungi</taxon>
        <taxon>Dikarya</taxon>
        <taxon>Basidiomycota</taxon>
        <taxon>Agaricomycotina</taxon>
        <taxon>Agaricomycetes</taxon>
        <taxon>Polyporales</taxon>
        <taxon>Sparassidaceae</taxon>
        <taxon>Sparassis</taxon>
    </lineage>
</organism>
<dbReference type="Gene3D" id="3.30.420.10">
    <property type="entry name" value="Ribonuclease H-like superfamily/Ribonuclease H"/>
    <property type="match status" value="1"/>
</dbReference>
<comment type="caution">
    <text evidence="3">The sequence shown here is derived from an EMBL/GenBank/DDBJ whole genome shotgun (WGS) entry which is preliminary data.</text>
</comment>
<dbReference type="InterPro" id="IPR002156">
    <property type="entry name" value="RNaseH_domain"/>
</dbReference>
<protein>
    <recommendedName>
        <fullName evidence="2">RNase H type-1 domain-containing protein</fullName>
    </recommendedName>
</protein>
<name>A0A401GQR0_9APHY</name>
<dbReference type="EMBL" id="BFAD01000006">
    <property type="protein sequence ID" value="GBE84553.1"/>
    <property type="molecule type" value="Genomic_DNA"/>
</dbReference>
<keyword evidence="4" id="KW-1185">Reference proteome</keyword>
<dbReference type="InParanoid" id="A0A401GQR0"/>
<reference evidence="3 4" key="1">
    <citation type="journal article" date="2018" name="Sci. Rep.">
        <title>Genome sequence of the cauliflower mushroom Sparassis crispa (Hanabiratake) and its association with beneficial usage.</title>
        <authorList>
            <person name="Kiyama R."/>
            <person name="Furutani Y."/>
            <person name="Kawaguchi K."/>
            <person name="Nakanishi T."/>
        </authorList>
    </citation>
    <scope>NUCLEOTIDE SEQUENCE [LARGE SCALE GENOMIC DNA]</scope>
</reference>
<dbReference type="PROSITE" id="PS50879">
    <property type="entry name" value="RNASE_H_1"/>
    <property type="match status" value="1"/>
</dbReference>
<evidence type="ECO:0000313" key="3">
    <source>
        <dbReference type="EMBL" id="GBE84553.1"/>
    </source>
</evidence>
<dbReference type="GO" id="GO:0004523">
    <property type="term" value="F:RNA-DNA hybrid ribonuclease activity"/>
    <property type="evidence" value="ECO:0007669"/>
    <property type="project" value="InterPro"/>
</dbReference>
<evidence type="ECO:0000259" key="2">
    <source>
        <dbReference type="PROSITE" id="PS50879"/>
    </source>
</evidence>
<proteinExistence type="predicted"/>
<gene>
    <name evidence="3" type="ORF">SCP_0605320</name>
</gene>
<dbReference type="RefSeq" id="XP_027615466.1">
    <property type="nucleotide sequence ID" value="XM_027759665.1"/>
</dbReference>
<feature type="domain" description="RNase H type-1" evidence="2">
    <location>
        <begin position="1"/>
        <end position="25"/>
    </location>
</feature>
<dbReference type="SUPFAM" id="SSF53098">
    <property type="entry name" value="Ribonuclease H-like"/>
    <property type="match status" value="1"/>
</dbReference>
<feature type="region of interest" description="Disordered" evidence="1">
    <location>
        <begin position="1"/>
        <end position="46"/>
    </location>
</feature>